<sequence>DRPPACHPGRPANRRRPRPRRARTGARQGLDGPRPRDGVDLPADARPPPGRAGLLRRQPGDPRHRAAAAPPKRRPRPLRGGAAARPRIGRRRPRRRRRGRAAGDARLPPGRDSRRRGIPCDGLRRDPAPHRRHRRRPRRPIRTPGRPLRPHHPPHFPLGAGRGRAVGRPPLGRRSNCPARPLASGRELVVALRAAGRVGRHDQSTDGAAGLAV</sequence>
<feature type="compositionally biased region" description="Basic residues" evidence="1">
    <location>
        <begin position="130"/>
        <end position="141"/>
    </location>
</feature>
<evidence type="ECO:0000256" key="1">
    <source>
        <dbReference type="SAM" id="MobiDB-lite"/>
    </source>
</evidence>
<organism evidence="2">
    <name type="scientific">uncultured Thermomicrobiales bacterium</name>
    <dbReference type="NCBI Taxonomy" id="1645740"/>
    <lineage>
        <taxon>Bacteria</taxon>
        <taxon>Pseudomonadati</taxon>
        <taxon>Thermomicrobiota</taxon>
        <taxon>Thermomicrobia</taxon>
        <taxon>Thermomicrobiales</taxon>
        <taxon>environmental samples</taxon>
    </lineage>
</organism>
<gene>
    <name evidence="2" type="ORF">AVDCRST_MAG59-3612</name>
</gene>
<dbReference type="EMBL" id="CADCWF010000258">
    <property type="protein sequence ID" value="CAA9571816.1"/>
    <property type="molecule type" value="Genomic_DNA"/>
</dbReference>
<feature type="compositionally biased region" description="Basic residues" evidence="1">
    <location>
        <begin position="12"/>
        <end position="24"/>
    </location>
</feature>
<reference evidence="2" key="1">
    <citation type="submission" date="2020-02" db="EMBL/GenBank/DDBJ databases">
        <authorList>
            <person name="Meier V. D."/>
        </authorList>
    </citation>
    <scope>NUCLEOTIDE SEQUENCE</scope>
    <source>
        <strain evidence="2">AVDCRST_MAG59</strain>
    </source>
</reference>
<accession>A0A6J4VER2</accession>
<evidence type="ECO:0000313" key="2">
    <source>
        <dbReference type="EMBL" id="CAA9571816.1"/>
    </source>
</evidence>
<feature type="non-terminal residue" evidence="2">
    <location>
        <position position="213"/>
    </location>
</feature>
<proteinExistence type="predicted"/>
<dbReference type="AlphaFoldDB" id="A0A6J4VER2"/>
<feature type="compositionally biased region" description="Basic residues" evidence="1">
    <location>
        <begin position="87"/>
        <end position="100"/>
    </location>
</feature>
<protein>
    <submittedName>
        <fullName evidence="2">Uncharacterized protein</fullName>
    </submittedName>
</protein>
<feature type="non-terminal residue" evidence="2">
    <location>
        <position position="1"/>
    </location>
</feature>
<feature type="region of interest" description="Disordered" evidence="1">
    <location>
        <begin position="1"/>
        <end position="180"/>
    </location>
</feature>
<name>A0A6J4VER2_9BACT</name>